<feature type="transmembrane region" description="Helical" evidence="10">
    <location>
        <begin position="219"/>
        <end position="238"/>
    </location>
</feature>
<feature type="transmembrane region" description="Helical" evidence="10">
    <location>
        <begin position="118"/>
        <end position="140"/>
    </location>
</feature>
<comment type="subcellular location">
    <subcellularLocation>
        <location evidence="1">Endomembrane system</location>
        <topology evidence="1">Multi-pass membrane protein</topology>
    </subcellularLocation>
    <subcellularLocation>
        <location evidence="10">Vacuole membrane</location>
    </subcellularLocation>
</comment>
<dbReference type="Pfam" id="PF01699">
    <property type="entry name" value="Na_Ca_ex"/>
    <property type="match status" value="2"/>
</dbReference>
<feature type="domain" description="Sodium/calcium exchanger membrane region" evidence="12">
    <location>
        <begin position="281"/>
        <end position="424"/>
    </location>
</feature>
<comment type="function">
    <text evidence="10">Has a role in promoting intracellular calcium ion sequestration via the exchange of calcium ions for hydrogen ions across the vacuolar membrane. Involved also in manganese ion homeostasis via its uptake into the vacuole.</text>
</comment>
<dbReference type="InterPro" id="IPR004837">
    <property type="entry name" value="NaCa_Exmemb"/>
</dbReference>
<evidence type="ECO:0000256" key="2">
    <source>
        <dbReference type="ARBA" id="ARBA00008170"/>
    </source>
</evidence>
<evidence type="ECO:0000256" key="9">
    <source>
        <dbReference type="ARBA" id="ARBA00023136"/>
    </source>
</evidence>
<evidence type="ECO:0000256" key="10">
    <source>
        <dbReference type="RuleBase" id="RU365028"/>
    </source>
</evidence>
<evidence type="ECO:0000256" key="3">
    <source>
        <dbReference type="ARBA" id="ARBA00022448"/>
    </source>
</evidence>
<feature type="transmembrane region" description="Helical" evidence="10">
    <location>
        <begin position="379"/>
        <end position="399"/>
    </location>
</feature>
<comment type="similarity">
    <text evidence="2 10">Belongs to the Ca(2+):cation antiporter (CaCA) (TC 2.A.19) family.</text>
</comment>
<feature type="transmembrane region" description="Helical" evidence="10">
    <location>
        <begin position="56"/>
        <end position="78"/>
    </location>
</feature>
<reference evidence="14" key="2">
    <citation type="submission" date="2015-01" db="EMBL/GenBank/DDBJ databases">
        <title>Evolutionary Origins and Diversification of the Mycorrhizal Mutualists.</title>
        <authorList>
            <consortium name="DOE Joint Genome Institute"/>
            <consortium name="Mycorrhizal Genomics Consortium"/>
            <person name="Kohler A."/>
            <person name="Kuo A."/>
            <person name="Nagy L.G."/>
            <person name="Floudas D."/>
            <person name="Copeland A."/>
            <person name="Barry K.W."/>
            <person name="Cichocki N."/>
            <person name="Veneault-Fourrey C."/>
            <person name="LaButti K."/>
            <person name="Lindquist E.A."/>
            <person name="Lipzen A."/>
            <person name="Lundell T."/>
            <person name="Morin E."/>
            <person name="Murat C."/>
            <person name="Riley R."/>
            <person name="Ohm R."/>
            <person name="Sun H."/>
            <person name="Tunlid A."/>
            <person name="Henrissat B."/>
            <person name="Grigoriev I.V."/>
            <person name="Hibbett D.S."/>
            <person name="Martin F."/>
        </authorList>
    </citation>
    <scope>NUCLEOTIDE SEQUENCE [LARGE SCALE GENOMIC DNA]</scope>
    <source>
        <strain evidence="14">h7</strain>
    </source>
</reference>
<dbReference type="Gene3D" id="1.20.1420.30">
    <property type="entry name" value="NCX, central ion-binding region"/>
    <property type="match status" value="1"/>
</dbReference>
<feature type="compositionally biased region" description="Polar residues" evidence="11">
    <location>
        <begin position="14"/>
        <end position="30"/>
    </location>
</feature>
<evidence type="ECO:0000313" key="13">
    <source>
        <dbReference type="EMBL" id="KIM48758.1"/>
    </source>
</evidence>
<evidence type="ECO:0000313" key="14">
    <source>
        <dbReference type="Proteomes" id="UP000053424"/>
    </source>
</evidence>
<evidence type="ECO:0000256" key="7">
    <source>
        <dbReference type="ARBA" id="ARBA00022989"/>
    </source>
</evidence>
<proteinExistence type="inferred from homology"/>
<evidence type="ECO:0000256" key="4">
    <source>
        <dbReference type="ARBA" id="ARBA00022568"/>
    </source>
</evidence>
<keyword evidence="7 10" id="KW-1133">Transmembrane helix</keyword>
<dbReference type="PANTHER" id="PTHR31503">
    <property type="entry name" value="VACUOLAR CALCIUM ION TRANSPORTER"/>
    <property type="match status" value="1"/>
</dbReference>
<evidence type="ECO:0000259" key="12">
    <source>
        <dbReference type="Pfam" id="PF01699"/>
    </source>
</evidence>
<feature type="transmembrane region" description="Helical" evidence="10">
    <location>
        <begin position="189"/>
        <end position="207"/>
    </location>
</feature>
<keyword evidence="10" id="KW-0050">Antiport</keyword>
<dbReference type="GO" id="GO:0006874">
    <property type="term" value="P:intracellular calcium ion homeostasis"/>
    <property type="evidence" value="ECO:0007669"/>
    <property type="project" value="TreeGrafter"/>
</dbReference>
<evidence type="ECO:0000256" key="1">
    <source>
        <dbReference type="ARBA" id="ARBA00004127"/>
    </source>
</evidence>
<organism evidence="13 14">
    <name type="scientific">Hebeloma cylindrosporum</name>
    <dbReference type="NCBI Taxonomy" id="76867"/>
    <lineage>
        <taxon>Eukaryota</taxon>
        <taxon>Fungi</taxon>
        <taxon>Dikarya</taxon>
        <taxon>Basidiomycota</taxon>
        <taxon>Agaricomycotina</taxon>
        <taxon>Agaricomycetes</taxon>
        <taxon>Agaricomycetidae</taxon>
        <taxon>Agaricales</taxon>
        <taxon>Agaricineae</taxon>
        <taxon>Hymenogastraceae</taxon>
        <taxon>Hebeloma</taxon>
    </lineage>
</organism>
<dbReference type="GO" id="GO:0015369">
    <property type="term" value="F:calcium:proton antiporter activity"/>
    <property type="evidence" value="ECO:0007669"/>
    <property type="project" value="UniProtKB-UniRule"/>
</dbReference>
<keyword evidence="10" id="KW-0926">Vacuole</keyword>
<gene>
    <name evidence="13" type="ORF">M413DRAFT_437935</name>
</gene>
<feature type="transmembrane region" description="Helical" evidence="10">
    <location>
        <begin position="152"/>
        <end position="169"/>
    </location>
</feature>
<dbReference type="NCBIfam" id="TIGR00378">
    <property type="entry name" value="cax"/>
    <property type="match status" value="1"/>
</dbReference>
<accession>A0A0C2YGA7</accession>
<dbReference type="HOGENOM" id="CLU_008721_2_1_1"/>
<feature type="transmembrane region" description="Helical" evidence="10">
    <location>
        <begin position="278"/>
        <end position="296"/>
    </location>
</feature>
<dbReference type="STRING" id="686832.A0A0C2YGA7"/>
<protein>
    <recommendedName>
        <fullName evidence="10">Vacuolar calcium ion transporter</fullName>
    </recommendedName>
</protein>
<feature type="domain" description="Sodium/calcium exchanger membrane region" evidence="12">
    <location>
        <begin position="89"/>
        <end position="240"/>
    </location>
</feature>
<reference evidence="13 14" key="1">
    <citation type="submission" date="2014-04" db="EMBL/GenBank/DDBJ databases">
        <authorList>
            <consortium name="DOE Joint Genome Institute"/>
            <person name="Kuo A."/>
            <person name="Gay G."/>
            <person name="Dore J."/>
            <person name="Kohler A."/>
            <person name="Nagy L.G."/>
            <person name="Floudas D."/>
            <person name="Copeland A."/>
            <person name="Barry K.W."/>
            <person name="Cichocki N."/>
            <person name="Veneault-Fourrey C."/>
            <person name="LaButti K."/>
            <person name="Lindquist E.A."/>
            <person name="Lipzen A."/>
            <person name="Lundell T."/>
            <person name="Morin E."/>
            <person name="Murat C."/>
            <person name="Sun H."/>
            <person name="Tunlid A."/>
            <person name="Henrissat B."/>
            <person name="Grigoriev I.V."/>
            <person name="Hibbett D.S."/>
            <person name="Martin F."/>
            <person name="Nordberg H.P."/>
            <person name="Cantor M.N."/>
            <person name="Hua S.X."/>
        </authorList>
    </citation>
    <scope>NUCLEOTIDE SEQUENCE [LARGE SCALE GENOMIC DNA]</scope>
    <source>
        <strain evidence="14">h7</strain>
    </source>
</reference>
<keyword evidence="6 10" id="KW-0106">Calcium</keyword>
<feature type="transmembrane region" description="Helical" evidence="10">
    <location>
        <begin position="405"/>
        <end position="425"/>
    </location>
</feature>
<keyword evidence="8 10" id="KW-0406">Ion transport</keyword>
<dbReference type="InterPro" id="IPR004713">
    <property type="entry name" value="CaH_exchang"/>
</dbReference>
<evidence type="ECO:0000256" key="5">
    <source>
        <dbReference type="ARBA" id="ARBA00022692"/>
    </source>
</evidence>
<dbReference type="AlphaFoldDB" id="A0A0C2YGA7"/>
<sequence length="427" mass="46597">MPQDPERTPLIPNRISSFRGQGRNGESGQSVRAPGGVGRIVGFVRGDGEPSWVQSFSWLLFGSYFNVFLAFVPLSIVAQQTNWDVLHRFGFSFFAIIPLAKLLGEASNQTAVQMGNTLAGFMNITSGSVINIIIGLAALLQDEVRIVQTAMLGSILSELVLVMGISFLVDALKRPEGLFHGNGTQHLSSLMTLGCFILAMPAAYDVAMKSSEGPSRYSVISKGASIVLLLVYCSYLYFQLVTVNSIYGNFGAPTPGETTEDERIRIEEERVRNQHMNGLSAVFALVLIIPVTWFCVNDLISSIDEFSSHYNVSKLFIGLILLPIITNAAENVPSIYMALTYPLETAVPICVGGTMQIAALVIPLLVVIGWILGHELSLIFSHFETIVLIVSVLLVNTLVQDGKSNYMEGLMLVSLYFVIGLTFWVSK</sequence>
<keyword evidence="4 10" id="KW-0109">Calcium transport</keyword>
<dbReference type="PANTHER" id="PTHR31503:SF22">
    <property type="entry name" value="VACUOLAR CALCIUM ION TRANSPORTER"/>
    <property type="match status" value="1"/>
</dbReference>
<dbReference type="OrthoDB" id="1699231at2759"/>
<dbReference type="InterPro" id="IPR044880">
    <property type="entry name" value="NCX_ion-bd_dom_sf"/>
</dbReference>
<dbReference type="InterPro" id="IPR004798">
    <property type="entry name" value="CAX-like"/>
</dbReference>
<feature type="transmembrane region" description="Helical" evidence="10">
    <location>
        <begin position="85"/>
        <end position="103"/>
    </location>
</feature>
<keyword evidence="9 10" id="KW-0472">Membrane</keyword>
<dbReference type="GO" id="GO:0000329">
    <property type="term" value="C:fungal-type vacuole membrane"/>
    <property type="evidence" value="ECO:0007669"/>
    <property type="project" value="TreeGrafter"/>
</dbReference>
<feature type="transmembrane region" description="Helical" evidence="10">
    <location>
        <begin position="346"/>
        <end position="372"/>
    </location>
</feature>
<comment type="caution">
    <text evidence="10">Lacks conserved residue(s) required for the propagation of feature annotation.</text>
</comment>
<dbReference type="Proteomes" id="UP000053424">
    <property type="component" value="Unassembled WGS sequence"/>
</dbReference>
<name>A0A0C2YGA7_HEBCY</name>
<dbReference type="GO" id="GO:0012505">
    <property type="term" value="C:endomembrane system"/>
    <property type="evidence" value="ECO:0007669"/>
    <property type="project" value="UniProtKB-SubCell"/>
</dbReference>
<evidence type="ECO:0000256" key="8">
    <source>
        <dbReference type="ARBA" id="ARBA00023065"/>
    </source>
</evidence>
<dbReference type="EMBL" id="KN831768">
    <property type="protein sequence ID" value="KIM48758.1"/>
    <property type="molecule type" value="Genomic_DNA"/>
</dbReference>
<keyword evidence="3 10" id="KW-0813">Transport</keyword>
<evidence type="ECO:0000256" key="6">
    <source>
        <dbReference type="ARBA" id="ARBA00022837"/>
    </source>
</evidence>
<evidence type="ECO:0000256" key="11">
    <source>
        <dbReference type="SAM" id="MobiDB-lite"/>
    </source>
</evidence>
<keyword evidence="14" id="KW-1185">Reference proteome</keyword>
<keyword evidence="5 10" id="KW-0812">Transmembrane</keyword>
<feature type="region of interest" description="Disordered" evidence="11">
    <location>
        <begin position="1"/>
        <end position="31"/>
    </location>
</feature>